<proteinExistence type="predicted"/>
<name>N9VL63_9GAMM</name>
<organism evidence="2 3">
    <name type="scientific">Aeromonas diversa CDC 2478-85</name>
    <dbReference type="NCBI Taxonomy" id="1268237"/>
    <lineage>
        <taxon>Bacteria</taxon>
        <taxon>Pseudomonadati</taxon>
        <taxon>Pseudomonadota</taxon>
        <taxon>Gammaproteobacteria</taxon>
        <taxon>Aeromonadales</taxon>
        <taxon>Aeromonadaceae</taxon>
        <taxon>Aeromonas</taxon>
    </lineage>
</organism>
<dbReference type="GO" id="GO:0005829">
    <property type="term" value="C:cytosol"/>
    <property type="evidence" value="ECO:0007669"/>
    <property type="project" value="TreeGrafter"/>
</dbReference>
<reference evidence="2 3" key="1">
    <citation type="journal article" date="2013" name="Genome Announc.">
        <title>Draft Genome Sequence of the Aeromonas diversa Type Strain.</title>
        <authorList>
            <person name="Farfan M."/>
            <person name="Spataro N."/>
            <person name="Sanglas A."/>
            <person name="Albarral V."/>
            <person name="Loren J.G."/>
            <person name="Bosch E."/>
            <person name="Fuste M.C."/>
        </authorList>
    </citation>
    <scope>NUCLEOTIDE SEQUENCE [LARGE SCALE GENOMIC DNA]</scope>
    <source>
        <strain evidence="2 3">2478-85</strain>
    </source>
</reference>
<sequence length="157" mass="17571">MIRGFHEICPAAHPAPADGLRSGHGRRPDRRGEHRLQAAWPQPQDSDRGVRRSPHRRGHLLPGQTQDRRHQGRVGVGRRSLPCHPLLPSGGPHQGTGRTQGGEEVFDVSTSLVFKEQRVVRFYDKKRNALVYLTYSTRLVDGSYKSAMSAVPIMPWG</sequence>
<evidence type="ECO:0000313" key="3">
    <source>
        <dbReference type="Proteomes" id="UP000023775"/>
    </source>
</evidence>
<comment type="caution">
    <text evidence="2">The sequence shown here is derived from an EMBL/GenBank/DDBJ whole genome shotgun (WGS) entry which is preliminary data.</text>
</comment>
<dbReference type="Pfam" id="PF05981">
    <property type="entry name" value="CreA"/>
    <property type="match status" value="1"/>
</dbReference>
<evidence type="ECO:0000256" key="1">
    <source>
        <dbReference type="SAM" id="MobiDB-lite"/>
    </source>
</evidence>
<dbReference type="InterPro" id="IPR010292">
    <property type="entry name" value="Uncharacterised_CreA"/>
</dbReference>
<protein>
    <submittedName>
        <fullName evidence="2">CreA family protein</fullName>
    </submittedName>
</protein>
<dbReference type="PANTHER" id="PTHR37952:SF2">
    <property type="entry name" value="PROTEIN CREA"/>
    <property type="match status" value="1"/>
</dbReference>
<dbReference type="PATRIC" id="fig|1268237.3.peg.1613"/>
<dbReference type="EMBL" id="APVG01000017">
    <property type="protein sequence ID" value="ENY72353.1"/>
    <property type="molecule type" value="Genomic_DNA"/>
</dbReference>
<dbReference type="Proteomes" id="UP000023775">
    <property type="component" value="Unassembled WGS sequence"/>
</dbReference>
<feature type="region of interest" description="Disordered" evidence="1">
    <location>
        <begin position="1"/>
        <end position="102"/>
    </location>
</feature>
<accession>N9VL63</accession>
<dbReference type="AlphaFoldDB" id="N9VL63"/>
<evidence type="ECO:0000313" key="2">
    <source>
        <dbReference type="EMBL" id="ENY72353.1"/>
    </source>
</evidence>
<dbReference type="PANTHER" id="PTHR37952">
    <property type="match status" value="1"/>
</dbReference>
<gene>
    <name evidence="2" type="ORF">G114_08190</name>
</gene>
<keyword evidence="3" id="KW-1185">Reference proteome</keyword>
<dbReference type="eggNOG" id="COG3045">
    <property type="taxonomic scope" value="Bacteria"/>
</dbReference>